<reference evidence="1 2" key="1">
    <citation type="submission" date="2021-07" db="EMBL/GenBank/DDBJ databases">
        <title>Clostridium weizhouense sp. nov., an anaerobic bacterium isolated from activated sludge of Petroleum wastewater.</title>
        <authorList>
            <person name="Li Q."/>
        </authorList>
    </citation>
    <scope>NUCLEOTIDE SEQUENCE [LARGE SCALE GENOMIC DNA]</scope>
    <source>
        <strain evidence="1 2">YB-6</strain>
    </source>
</reference>
<dbReference type="EMBL" id="JAHXPT010000001">
    <property type="protein sequence ID" value="MBW6408571.1"/>
    <property type="molecule type" value="Genomic_DNA"/>
</dbReference>
<evidence type="ECO:0000313" key="1">
    <source>
        <dbReference type="EMBL" id="MBW6408571.1"/>
    </source>
</evidence>
<organism evidence="1 2">
    <name type="scientific">Clostridium weizhouense</name>
    <dbReference type="NCBI Taxonomy" id="2859781"/>
    <lineage>
        <taxon>Bacteria</taxon>
        <taxon>Bacillati</taxon>
        <taxon>Bacillota</taxon>
        <taxon>Clostridia</taxon>
        <taxon>Eubacteriales</taxon>
        <taxon>Clostridiaceae</taxon>
        <taxon>Clostridium</taxon>
    </lineage>
</organism>
<protein>
    <submittedName>
        <fullName evidence="1">Uncharacterized protein</fullName>
    </submittedName>
</protein>
<dbReference type="Proteomes" id="UP001519921">
    <property type="component" value="Unassembled WGS sequence"/>
</dbReference>
<proteinExistence type="predicted"/>
<name>A0ABS7ALJ3_9CLOT</name>
<comment type="caution">
    <text evidence="1">The sequence shown here is derived from an EMBL/GenBank/DDBJ whole genome shotgun (WGS) entry which is preliminary data.</text>
</comment>
<dbReference type="RefSeq" id="WP_219777634.1">
    <property type="nucleotide sequence ID" value="NZ_JAHXPT010000001.1"/>
</dbReference>
<evidence type="ECO:0000313" key="2">
    <source>
        <dbReference type="Proteomes" id="UP001519921"/>
    </source>
</evidence>
<gene>
    <name evidence="1" type="ORF">KYD98_00530</name>
</gene>
<accession>A0ABS7ALJ3</accession>
<keyword evidence="2" id="KW-1185">Reference proteome</keyword>
<sequence>MLHSWGRRAFIGENVGIGPKVSILPSKHKKCGCDIPILFSELEFLPITIK</sequence>